<protein>
    <submittedName>
        <fullName evidence="1">Uncharacterized protein</fullName>
    </submittedName>
</protein>
<keyword evidence="2" id="KW-1185">Reference proteome</keyword>
<sequence length="63" mass="7127">MSLSSTSVPYQSARCASIPSIVFRSCREAMERISCRRTLHRMVHRVGAMGNRTSLRCVRLAQD</sequence>
<evidence type="ECO:0000313" key="1">
    <source>
        <dbReference type="EMBL" id="TRM58990.1"/>
    </source>
</evidence>
<dbReference type="AlphaFoldDB" id="A0A550C2G9"/>
<dbReference type="EMBL" id="VDMD01000031">
    <property type="protein sequence ID" value="TRM58990.1"/>
    <property type="molecule type" value="Genomic_DNA"/>
</dbReference>
<organism evidence="1 2">
    <name type="scientific">Schizophyllum amplum</name>
    <dbReference type="NCBI Taxonomy" id="97359"/>
    <lineage>
        <taxon>Eukaryota</taxon>
        <taxon>Fungi</taxon>
        <taxon>Dikarya</taxon>
        <taxon>Basidiomycota</taxon>
        <taxon>Agaricomycotina</taxon>
        <taxon>Agaricomycetes</taxon>
        <taxon>Agaricomycetidae</taxon>
        <taxon>Agaricales</taxon>
        <taxon>Schizophyllaceae</taxon>
        <taxon>Schizophyllum</taxon>
    </lineage>
</organism>
<comment type="caution">
    <text evidence="1">The sequence shown here is derived from an EMBL/GenBank/DDBJ whole genome shotgun (WGS) entry which is preliminary data.</text>
</comment>
<reference evidence="1 2" key="1">
    <citation type="journal article" date="2019" name="New Phytol.">
        <title>Comparative genomics reveals unique wood-decay strategies and fruiting body development in the Schizophyllaceae.</title>
        <authorList>
            <person name="Almasi E."/>
            <person name="Sahu N."/>
            <person name="Krizsan K."/>
            <person name="Balint B."/>
            <person name="Kovacs G.M."/>
            <person name="Kiss B."/>
            <person name="Cseklye J."/>
            <person name="Drula E."/>
            <person name="Henrissat B."/>
            <person name="Nagy I."/>
            <person name="Chovatia M."/>
            <person name="Adam C."/>
            <person name="LaButti K."/>
            <person name="Lipzen A."/>
            <person name="Riley R."/>
            <person name="Grigoriev I.V."/>
            <person name="Nagy L.G."/>
        </authorList>
    </citation>
    <scope>NUCLEOTIDE SEQUENCE [LARGE SCALE GENOMIC DNA]</scope>
    <source>
        <strain evidence="1 2">NL-1724</strain>
    </source>
</reference>
<evidence type="ECO:0000313" key="2">
    <source>
        <dbReference type="Proteomes" id="UP000320762"/>
    </source>
</evidence>
<proteinExistence type="predicted"/>
<name>A0A550C2G9_9AGAR</name>
<dbReference type="Proteomes" id="UP000320762">
    <property type="component" value="Unassembled WGS sequence"/>
</dbReference>
<gene>
    <name evidence="1" type="ORF">BD626DRAFT_509389</name>
</gene>
<accession>A0A550C2G9</accession>